<evidence type="ECO:0000256" key="2">
    <source>
        <dbReference type="ARBA" id="ARBA00023295"/>
    </source>
</evidence>
<dbReference type="RefSeq" id="WP_378069220.1">
    <property type="nucleotide sequence ID" value="NZ_JBHSBL010000019.1"/>
</dbReference>
<name>A0ABV8IZU2_9ACTN</name>
<evidence type="ECO:0000256" key="1">
    <source>
        <dbReference type="ARBA" id="ARBA00022801"/>
    </source>
</evidence>
<dbReference type="EMBL" id="JBHSBL010000019">
    <property type="protein sequence ID" value="MFC4068319.1"/>
    <property type="molecule type" value="Genomic_DNA"/>
</dbReference>
<dbReference type="GO" id="GO:0016798">
    <property type="term" value="F:hydrolase activity, acting on glycosyl bonds"/>
    <property type="evidence" value="ECO:0007669"/>
    <property type="project" value="UniProtKB-KW"/>
</dbReference>
<comment type="caution">
    <text evidence="3">The sequence shown here is derived from an EMBL/GenBank/DDBJ whole genome shotgun (WGS) entry which is preliminary data.</text>
</comment>
<keyword evidence="2 3" id="KW-0326">Glycosidase</keyword>
<protein>
    <submittedName>
        <fullName evidence="3">Glycoside hydrolase family 36 protein</fullName>
        <ecNumber evidence="3">3.2.1.-</ecNumber>
    </submittedName>
</protein>
<dbReference type="Gene3D" id="3.20.20.70">
    <property type="entry name" value="Aldolase class I"/>
    <property type="match status" value="1"/>
</dbReference>
<dbReference type="PANTHER" id="PTHR43053:SF3">
    <property type="entry name" value="ALPHA-GALACTOSIDASE C-RELATED"/>
    <property type="match status" value="1"/>
</dbReference>
<gene>
    <name evidence="3" type="ORF">ACFO0C_25610</name>
</gene>
<dbReference type="PANTHER" id="PTHR43053">
    <property type="entry name" value="GLYCOSIDASE FAMILY 31"/>
    <property type="match status" value="1"/>
</dbReference>
<evidence type="ECO:0000313" key="4">
    <source>
        <dbReference type="Proteomes" id="UP001595867"/>
    </source>
</evidence>
<keyword evidence="4" id="KW-1185">Reference proteome</keyword>
<sequence>MTEWRLAVRRRGTVVPVSATDATVTTSGDGPGFWLDVTAGAAELELDHLVIRLPAAVRPGDLAWLSGYQTWSESQVRPLAARRRPLHPVARLFKLDRYGDAAIARDQRDPRAECSHEVLAVQNGTGAQLWGSRLGFDAYTVIEAGTDELRIVVDVAGWRLEPGRTTRVAWIEHHHGEHAPELLRAWAATVATARPADAITGWTSWYRYYGDIDARRLTGEIDVLAASGVRFDVFQIDDGWQARVGDWTGFAPGFPDGVAPLAASARRAGMRPGLWLAPFVTARNSDLAEAHPDWLLRDDRGHRVPAGWNPGWKGTFYALDLQHPEVVDHLAGVVRTARDVWGFGFFKLDFLYAAALDGRPGATRAQRMRRAMTLLREWCGEAAVLGCGVPLVSAAGLVEYCRVGADVAARWEDPVQRALRYPERISTVSSMRSSVARAWTDGVWFGNDPDVVILRTDDTRLSEAERRALFTVNTTLGSLVFVSDDVAGYDDETMALLAGWDPPGAATVRQHSRAGGVDHLVTDRGSLGLALGDVTGRVVG</sequence>
<dbReference type="InterPro" id="IPR013785">
    <property type="entry name" value="Aldolase_TIM"/>
</dbReference>
<dbReference type="InterPro" id="IPR002252">
    <property type="entry name" value="Glyco_hydro_36"/>
</dbReference>
<dbReference type="SUPFAM" id="SSF51445">
    <property type="entry name" value="(Trans)glycosidases"/>
    <property type="match status" value="1"/>
</dbReference>
<dbReference type="Proteomes" id="UP001595867">
    <property type="component" value="Unassembled WGS sequence"/>
</dbReference>
<dbReference type="CDD" id="cd14791">
    <property type="entry name" value="GH36"/>
    <property type="match status" value="1"/>
</dbReference>
<accession>A0ABV8IZU2</accession>
<proteinExistence type="predicted"/>
<keyword evidence="1 3" id="KW-0378">Hydrolase</keyword>
<organism evidence="3 4">
    <name type="scientific">Actinoplanes subglobosus</name>
    <dbReference type="NCBI Taxonomy" id="1547892"/>
    <lineage>
        <taxon>Bacteria</taxon>
        <taxon>Bacillati</taxon>
        <taxon>Actinomycetota</taxon>
        <taxon>Actinomycetes</taxon>
        <taxon>Micromonosporales</taxon>
        <taxon>Micromonosporaceae</taxon>
        <taxon>Actinoplanes</taxon>
    </lineage>
</organism>
<evidence type="ECO:0000313" key="3">
    <source>
        <dbReference type="EMBL" id="MFC4068319.1"/>
    </source>
</evidence>
<dbReference type="InterPro" id="IPR050985">
    <property type="entry name" value="Alpha-glycosidase_related"/>
</dbReference>
<dbReference type="InterPro" id="IPR017853">
    <property type="entry name" value="GH"/>
</dbReference>
<reference evidence="4" key="1">
    <citation type="journal article" date="2019" name="Int. J. Syst. Evol. Microbiol.">
        <title>The Global Catalogue of Microorganisms (GCM) 10K type strain sequencing project: providing services to taxonomists for standard genome sequencing and annotation.</title>
        <authorList>
            <consortium name="The Broad Institute Genomics Platform"/>
            <consortium name="The Broad Institute Genome Sequencing Center for Infectious Disease"/>
            <person name="Wu L."/>
            <person name="Ma J."/>
        </authorList>
    </citation>
    <scope>NUCLEOTIDE SEQUENCE [LARGE SCALE GENOMIC DNA]</scope>
    <source>
        <strain evidence="4">TBRC 5832</strain>
    </source>
</reference>
<dbReference type="Pfam" id="PF02065">
    <property type="entry name" value="Melibiase"/>
    <property type="match status" value="1"/>
</dbReference>
<dbReference type="EC" id="3.2.1.-" evidence="3"/>